<dbReference type="EMBL" id="LNIX01000015">
    <property type="protein sequence ID" value="OXA46392.1"/>
    <property type="molecule type" value="Genomic_DNA"/>
</dbReference>
<evidence type="ECO:0000313" key="3">
    <source>
        <dbReference type="Proteomes" id="UP000198287"/>
    </source>
</evidence>
<evidence type="ECO:0000313" key="2">
    <source>
        <dbReference type="EMBL" id="OXA46392.1"/>
    </source>
</evidence>
<dbReference type="CDD" id="cd15489">
    <property type="entry name" value="PHD_SF"/>
    <property type="match status" value="1"/>
</dbReference>
<feature type="compositionally biased region" description="Basic residues" evidence="1">
    <location>
        <begin position="350"/>
        <end position="362"/>
    </location>
</feature>
<feature type="region of interest" description="Disordered" evidence="1">
    <location>
        <begin position="134"/>
        <end position="214"/>
    </location>
</feature>
<accession>A0A226DLH9</accession>
<gene>
    <name evidence="2" type="ORF">Fcan01_18667</name>
</gene>
<dbReference type="STRING" id="158441.A0A226DLH9"/>
<name>A0A226DLH9_FOLCA</name>
<dbReference type="OrthoDB" id="10693025at2759"/>
<feature type="region of interest" description="Disordered" evidence="1">
    <location>
        <begin position="340"/>
        <end position="364"/>
    </location>
</feature>
<evidence type="ECO:0000256" key="1">
    <source>
        <dbReference type="SAM" id="MobiDB-lite"/>
    </source>
</evidence>
<protein>
    <submittedName>
        <fullName evidence="2">Protein IWS1</fullName>
    </submittedName>
</protein>
<feature type="compositionally biased region" description="Basic and acidic residues" evidence="1">
    <location>
        <begin position="438"/>
        <end position="447"/>
    </location>
</feature>
<dbReference type="Proteomes" id="UP000198287">
    <property type="component" value="Unassembled WGS sequence"/>
</dbReference>
<sequence length="1401" mass="159083">MLTYVIDRIPGHHLLRTRTRQIPLVKITKPVKVIIGLFASFDFVAVSYKSSKMKFSKADMNKAHNNTVSFCEKEFWTAFLREERVPHELCRGFFLKMAEFREETNPPKRRRAAQEIVSEHVPLYATTYDPHAQTQDTQAENAPHAQTEETQAEDVPHAQTEDTQAENAPHAQTEETQAEDVPHAQTEDTQAENAPHAQTEETQAEDVPHAQTEDTQADQVEFVHVVVLEDEPIAHDGQIFVNQADLVSELGIEQRQADDAPHAHTENIQVDLVQLITTALLEHVGVAQDEQILVTQTEPVQTEHAHKDLPEESFGAQAEGLQDVQAEHARIVLNKSPVVHRPFHPEHGTARRLTRRSPKPSKRYPTAEYYVPRKTRSVKESWCNCGVRGDDHLPAVECDGCGKWYHYQKDGVGKNHCDYKESNEWYCLECRDAAETDKNDSIEKDGNDDLDSENGDQNDGNDDVQKFDDDTYTEKHDGPENDANGGSEADMQNNEEDAQETSHQFDHQTWSADENETVRVHAPLADVQLDVDTVCTVLGISQEELNYIPPKKMTVIFSPNEASKFFDYKTSKFVENKIRGDVISQKLREAGILCRFKNRREPYYYSERKKDQPFARQEGYCSCGIKFQVTFPCKPIQGEALETTLESFGVFTLVQGKRTSRPITGIEREKLSNQLSTTSAAKIFLTDLSHVKGLELLHKSVPPSADALRTTSHNANATICGYIQDFNLDAKLFRLDLFDQQSIKLFTDTISREYVIVGIDATGGILKPLPRDALYPSNDPAEKTHRNKRNSLLLYTIVAQTKQGSFIVADSVLMRGQSNDIAGPLTSIKRGVKKLRPYQTKSAPDVICTDFNFAMLHAVSEGYNTMKLEEYLKKSYAVLKNEDTFAGDTACIQLCASHLTKSFLDNVRKKPVGHKFRNEIVDASVRGLAKLQEASTLNDVEIAMKDICTLFGKEKMSHEDVQHNLARIKSISLEEWVDGDVIVDDYAGPDEEEDAELNPFYNPTVLNVFEKTYAPYVGIFARGVVQQTKNANFVRATNGSCESEFRLLKQNLIVEPENVADFVRHRFEITNGKNKKFVFDNLPKKPASKEAKLVTKTLQNDDEIERGDIPKGLIQEEVQECKETWSKRKKGERKNRYLHNRTELTKLDEEKARENARVQKIGRDRSSQPLQQVLTLNNQNNVARTMDGCLETRLNTNLFLYKFGKNRQRRNKTSAEEEETTTANLESKFRKIVSDILTDQQGNSAKQSLRKQVLGEEFVTQEKQYQRYKIVENLTEDSLMMAYSNIKEDIMELYVANRDEFVGGYKCARQKMWVERKPNFSGNLQQMVVSHPFTTKSCSKICSTVSSDIQKLKNISALGFEDILQVTTVLLPKTLELIYSDVLKTPLHQARKELSNISPFD</sequence>
<feature type="compositionally biased region" description="Basic and acidic residues" evidence="1">
    <location>
        <begin position="463"/>
        <end position="479"/>
    </location>
</feature>
<dbReference type="InterPro" id="IPR013083">
    <property type="entry name" value="Znf_RING/FYVE/PHD"/>
</dbReference>
<proteinExistence type="predicted"/>
<feature type="compositionally biased region" description="Acidic residues" evidence="1">
    <location>
        <begin position="448"/>
        <end position="462"/>
    </location>
</feature>
<feature type="region of interest" description="Disordered" evidence="1">
    <location>
        <begin position="438"/>
        <end position="508"/>
    </location>
</feature>
<organism evidence="2 3">
    <name type="scientific">Folsomia candida</name>
    <name type="common">Springtail</name>
    <dbReference type="NCBI Taxonomy" id="158441"/>
    <lineage>
        <taxon>Eukaryota</taxon>
        <taxon>Metazoa</taxon>
        <taxon>Ecdysozoa</taxon>
        <taxon>Arthropoda</taxon>
        <taxon>Hexapoda</taxon>
        <taxon>Collembola</taxon>
        <taxon>Entomobryomorpha</taxon>
        <taxon>Isotomoidea</taxon>
        <taxon>Isotomidae</taxon>
        <taxon>Proisotominae</taxon>
        <taxon>Folsomia</taxon>
    </lineage>
</organism>
<dbReference type="SUPFAM" id="SSF57903">
    <property type="entry name" value="FYVE/PHD zinc finger"/>
    <property type="match status" value="1"/>
</dbReference>
<reference evidence="2 3" key="1">
    <citation type="submission" date="2015-12" db="EMBL/GenBank/DDBJ databases">
        <title>The genome of Folsomia candida.</title>
        <authorList>
            <person name="Faddeeva A."/>
            <person name="Derks M.F."/>
            <person name="Anvar Y."/>
            <person name="Smit S."/>
            <person name="Van Straalen N."/>
            <person name="Roelofs D."/>
        </authorList>
    </citation>
    <scope>NUCLEOTIDE SEQUENCE [LARGE SCALE GENOMIC DNA]</scope>
    <source>
        <strain evidence="2 3">VU population</strain>
        <tissue evidence="2">Whole body</tissue>
    </source>
</reference>
<comment type="caution">
    <text evidence="2">The sequence shown here is derived from an EMBL/GenBank/DDBJ whole genome shotgun (WGS) entry which is preliminary data.</text>
</comment>
<dbReference type="InterPro" id="IPR011011">
    <property type="entry name" value="Znf_FYVE_PHD"/>
</dbReference>
<dbReference type="Gene3D" id="3.30.40.10">
    <property type="entry name" value="Zinc/RING finger domain, C3HC4 (zinc finger)"/>
    <property type="match status" value="1"/>
</dbReference>
<keyword evidence="3" id="KW-1185">Reference proteome</keyword>